<keyword evidence="6 8" id="KW-0472">Membrane</keyword>
<organism evidence="10 11">
    <name type="scientific">Sugiyamaella lignohabitans</name>
    <dbReference type="NCBI Taxonomy" id="796027"/>
    <lineage>
        <taxon>Eukaryota</taxon>
        <taxon>Fungi</taxon>
        <taxon>Dikarya</taxon>
        <taxon>Ascomycota</taxon>
        <taxon>Saccharomycotina</taxon>
        <taxon>Dipodascomycetes</taxon>
        <taxon>Dipodascales</taxon>
        <taxon>Trichomonascaceae</taxon>
        <taxon>Sugiyamaella</taxon>
    </lineage>
</organism>
<evidence type="ECO:0000256" key="4">
    <source>
        <dbReference type="ARBA" id="ARBA00022989"/>
    </source>
</evidence>
<protein>
    <submittedName>
        <fullName evidence="10">Kha1p</fullName>
    </submittedName>
</protein>
<feature type="transmembrane region" description="Helical" evidence="8">
    <location>
        <begin position="38"/>
        <end position="56"/>
    </location>
</feature>
<feature type="transmembrane region" description="Helical" evidence="8">
    <location>
        <begin position="326"/>
        <end position="347"/>
    </location>
</feature>
<evidence type="ECO:0000313" key="11">
    <source>
        <dbReference type="Proteomes" id="UP000189580"/>
    </source>
</evidence>
<evidence type="ECO:0000256" key="7">
    <source>
        <dbReference type="SAM" id="MobiDB-lite"/>
    </source>
</evidence>
<keyword evidence="5" id="KW-0406">Ion transport</keyword>
<evidence type="ECO:0000256" key="2">
    <source>
        <dbReference type="ARBA" id="ARBA00022448"/>
    </source>
</evidence>
<feature type="compositionally biased region" description="Low complexity" evidence="7">
    <location>
        <begin position="1"/>
        <end position="18"/>
    </location>
</feature>
<dbReference type="Pfam" id="PF00999">
    <property type="entry name" value="Na_H_Exchanger"/>
    <property type="match status" value="1"/>
</dbReference>
<dbReference type="GO" id="GO:0016020">
    <property type="term" value="C:membrane"/>
    <property type="evidence" value="ECO:0007669"/>
    <property type="project" value="UniProtKB-SubCell"/>
</dbReference>
<reference evidence="10 11" key="1">
    <citation type="submission" date="2016-02" db="EMBL/GenBank/DDBJ databases">
        <title>Complete genome sequence and transcriptome regulation of the pentose utilising yeast Sugiyamaella lignohabitans.</title>
        <authorList>
            <person name="Bellasio M."/>
            <person name="Peymann A."/>
            <person name="Valli M."/>
            <person name="Sipitzky M."/>
            <person name="Graf A."/>
            <person name="Sauer M."/>
            <person name="Marx H."/>
            <person name="Mattanovich D."/>
        </authorList>
    </citation>
    <scope>NUCLEOTIDE SEQUENCE [LARGE SCALE GENOMIC DNA]</scope>
    <source>
        <strain evidence="10 11">CBS 10342</strain>
    </source>
</reference>
<keyword evidence="2" id="KW-0813">Transport</keyword>
<feature type="transmembrane region" description="Helical" evidence="8">
    <location>
        <begin position="275"/>
        <end position="306"/>
    </location>
</feature>
<dbReference type="EMBL" id="CP014503">
    <property type="protein sequence ID" value="ANB15522.1"/>
    <property type="molecule type" value="Genomic_DNA"/>
</dbReference>
<dbReference type="KEGG" id="slb:AWJ20_3150"/>
<feature type="transmembrane region" description="Helical" evidence="8">
    <location>
        <begin position="417"/>
        <end position="440"/>
    </location>
</feature>
<dbReference type="GO" id="GO:0015386">
    <property type="term" value="F:potassium:proton antiporter activity"/>
    <property type="evidence" value="ECO:0007669"/>
    <property type="project" value="EnsemblFungi"/>
</dbReference>
<evidence type="ECO:0000256" key="8">
    <source>
        <dbReference type="SAM" id="Phobius"/>
    </source>
</evidence>
<keyword evidence="3 8" id="KW-0812">Transmembrane</keyword>
<dbReference type="InterPro" id="IPR038770">
    <property type="entry name" value="Na+/solute_symporter_sf"/>
</dbReference>
<evidence type="ECO:0000256" key="3">
    <source>
        <dbReference type="ARBA" id="ARBA00022692"/>
    </source>
</evidence>
<evidence type="ECO:0000256" key="6">
    <source>
        <dbReference type="ARBA" id="ARBA00023136"/>
    </source>
</evidence>
<dbReference type="InterPro" id="IPR006153">
    <property type="entry name" value="Cation/H_exchanger_TM"/>
</dbReference>
<feature type="transmembrane region" description="Helical" evidence="8">
    <location>
        <begin position="203"/>
        <end position="224"/>
    </location>
</feature>
<dbReference type="GO" id="GO:0005794">
    <property type="term" value="C:Golgi apparatus"/>
    <property type="evidence" value="ECO:0007669"/>
    <property type="project" value="EnsemblFungi"/>
</dbReference>
<name>A0A167FNV1_9ASCO</name>
<evidence type="ECO:0000256" key="5">
    <source>
        <dbReference type="ARBA" id="ARBA00023065"/>
    </source>
</evidence>
<feature type="transmembrane region" description="Helical" evidence="8">
    <location>
        <begin position="386"/>
        <end position="405"/>
    </location>
</feature>
<accession>A0A167FNV1</accession>
<keyword evidence="4 8" id="KW-1133">Transmembrane helix</keyword>
<feature type="transmembrane region" description="Helical" evidence="8">
    <location>
        <begin position="131"/>
        <end position="156"/>
    </location>
</feature>
<dbReference type="Gene3D" id="1.20.1530.20">
    <property type="match status" value="1"/>
</dbReference>
<evidence type="ECO:0000313" key="10">
    <source>
        <dbReference type="EMBL" id="ANB15522.1"/>
    </source>
</evidence>
<dbReference type="AlphaFoldDB" id="A0A167FNV1"/>
<dbReference type="PANTHER" id="PTHR32468:SF0">
    <property type="entry name" value="K(+)_H(+) ANTIPORTER 1"/>
    <property type="match status" value="1"/>
</dbReference>
<feature type="transmembrane region" description="Helical" evidence="8">
    <location>
        <begin position="98"/>
        <end position="119"/>
    </location>
</feature>
<dbReference type="OrthoDB" id="2687058at2759"/>
<feature type="region of interest" description="Disordered" evidence="7">
    <location>
        <begin position="1"/>
        <end position="20"/>
    </location>
</feature>
<dbReference type="InterPro" id="IPR050794">
    <property type="entry name" value="CPA2_transporter"/>
</dbReference>
<keyword evidence="11" id="KW-1185">Reference proteome</keyword>
<dbReference type="GeneID" id="30035141"/>
<comment type="subcellular location">
    <subcellularLocation>
        <location evidence="1">Membrane</location>
        <topology evidence="1">Multi-pass membrane protein</topology>
    </subcellularLocation>
</comment>
<dbReference type="RefSeq" id="XP_018737999.1">
    <property type="nucleotide sequence ID" value="XM_018880152.1"/>
</dbReference>
<feature type="transmembrane region" description="Helical" evidence="8">
    <location>
        <begin position="168"/>
        <end position="191"/>
    </location>
</feature>
<feature type="domain" description="Cation/H+ exchanger transmembrane" evidence="9">
    <location>
        <begin position="52"/>
        <end position="433"/>
    </location>
</feature>
<gene>
    <name evidence="10" type="primary">KHA1</name>
    <name evidence="10" type="ORF">AWJ20_3150</name>
</gene>
<feature type="transmembrane region" description="Helical" evidence="8">
    <location>
        <begin position="68"/>
        <end position="86"/>
    </location>
</feature>
<feature type="transmembrane region" description="Helical" evidence="8">
    <location>
        <begin position="236"/>
        <end position="254"/>
    </location>
</feature>
<evidence type="ECO:0000259" key="9">
    <source>
        <dbReference type="Pfam" id="PF00999"/>
    </source>
</evidence>
<sequence>MATTAAATAAPTGVPTSTLSQSGVLGGRNPFIYSSSDPLALFIVQSFIIITLSRLLHWPLSYLKQPRVIAEVITGIILGPSVMGHVPNFTNTIFPTASIPNITVVANLGLIMFLFIVGLEVDLGYVRKNLYIALTVGALGMLIPFGLGFVVAIGIYNHEAGGAHVVNFGVYSLFVAVALSITALPVLARILTELRLLRDRVGVIVLSAGIANDLVGWILLALTITLANSTKKGINALYIVLLVVAWFLLLYFGVRKLLTLYLRKSGGFERGPSQFDVCAILILVLVSSFYTDIIGVHPIFGAFIVGVIIPRENDFVVKLTEKIEDFVTVILIPQYFALAGLSANIGLLNDGKSWGYVIAIIAIAFIGKVTGGTLGSRLNGLKWQESLTVGVLMSCKGIVEIVVLTTGLNAHIISAKVFTMFIVMTLVTTFLTTPLTMLVYPVSYRQKLARARSLERRHNLSVNGSTIPSSRIAKIIAHIRDAEAISVLMTLVQLFSNDDARTEQLKIHGVRLCELSQRPSNLIQVTSDTQSDIKNDSLLSVVSAFSQIHNVLFSGDLAYITEGDQASYIVNRHTDLNDLILLTLDQTVTRTESPDGVITASGAWNTTQYPPYFHEVFGHPTGCNLGLFIDRGISVPVTSEESKSWSSRSVSRRIHAIISSTEPNDKLTLHIALQLTESPFVQLTVDVIHPPSKDGHNGGDDDATINSSESWDYVTQVVDAYSSAEFRSRVKLLHSSQEDLRSNINNSFSGEPLTRDIVIIASYTQHNSRSEGEFLGSITQTIISDESLKSSIFICQQN</sequence>
<proteinExistence type="predicted"/>
<dbReference type="Proteomes" id="UP000189580">
    <property type="component" value="Chromosome b"/>
</dbReference>
<feature type="transmembrane region" description="Helical" evidence="8">
    <location>
        <begin position="354"/>
        <end position="374"/>
    </location>
</feature>
<dbReference type="PANTHER" id="PTHR32468">
    <property type="entry name" value="CATION/H + ANTIPORTER"/>
    <property type="match status" value="1"/>
</dbReference>
<evidence type="ECO:0000256" key="1">
    <source>
        <dbReference type="ARBA" id="ARBA00004141"/>
    </source>
</evidence>